<evidence type="ECO:0000256" key="1">
    <source>
        <dbReference type="SAM" id="Phobius"/>
    </source>
</evidence>
<dbReference type="RefSeq" id="WP_058355850.1">
    <property type="nucleotide sequence ID" value="NZ_CABKVG010000008.1"/>
</dbReference>
<dbReference type="InterPro" id="IPR032637">
    <property type="entry name" value="Phage_holin-like"/>
</dbReference>
<organism evidence="2 3">
    <name type="scientific">Vitreoscilla massiliensis</name>
    <dbReference type="NCBI Taxonomy" id="1689272"/>
    <lineage>
        <taxon>Bacteria</taxon>
        <taxon>Pseudomonadati</taxon>
        <taxon>Pseudomonadota</taxon>
        <taxon>Betaproteobacteria</taxon>
        <taxon>Neisseriales</taxon>
        <taxon>Neisseriaceae</taxon>
        <taxon>Vitreoscilla</taxon>
    </lineage>
</organism>
<reference evidence="2 3" key="1">
    <citation type="journal article" date="2022" name="Res Sq">
        <title>Evolution of multicellular longitudinally dividing oral cavity symbionts (Neisseriaceae).</title>
        <authorList>
            <person name="Nyongesa S."/>
            <person name="Weber P."/>
            <person name="Bernet E."/>
            <person name="Pullido F."/>
            <person name="Nieckarz M."/>
            <person name="Delaby M."/>
            <person name="Nieves C."/>
            <person name="Viehboeck T."/>
            <person name="Krause N."/>
            <person name="Rivera-Millot A."/>
            <person name="Nakamura A."/>
            <person name="Vischer N."/>
            <person name="VanNieuwenhze M."/>
            <person name="Brun Y."/>
            <person name="Cava F."/>
            <person name="Bulgheresi S."/>
            <person name="Veyrier F."/>
        </authorList>
    </citation>
    <scope>NUCLEOTIDE SEQUENCE [LARGE SCALE GENOMIC DNA]</scope>
    <source>
        <strain evidence="2 3">SN4</strain>
    </source>
</reference>
<keyword evidence="1" id="KW-0812">Transmembrane</keyword>
<keyword evidence="1" id="KW-1133">Transmembrane helix</keyword>
<evidence type="ECO:0000313" key="3">
    <source>
        <dbReference type="Proteomes" id="UP000832011"/>
    </source>
</evidence>
<evidence type="ECO:0000313" key="2">
    <source>
        <dbReference type="EMBL" id="UOO90257.1"/>
    </source>
</evidence>
<feature type="transmembrane region" description="Helical" evidence="1">
    <location>
        <begin position="46"/>
        <end position="67"/>
    </location>
</feature>
<dbReference type="EMBL" id="CP091511">
    <property type="protein sequence ID" value="UOO90257.1"/>
    <property type="molecule type" value="Genomic_DNA"/>
</dbReference>
<keyword evidence="1" id="KW-0472">Membrane</keyword>
<feature type="transmembrane region" description="Helical" evidence="1">
    <location>
        <begin position="12"/>
        <end position="39"/>
    </location>
</feature>
<dbReference type="Pfam" id="PF16931">
    <property type="entry name" value="Phage_holin_8"/>
    <property type="match status" value="1"/>
</dbReference>
<sequence length="119" mass="12621">MQTTQESTVISQVIITIGIVHFSLGLAMGALVGASLFILTSQKRAPLLNVVYFTLAFIIGLFGGQSLGAGLSKLLRFLPDTQFIDEFSGAVLSAALFIVVIELVIKRLQTQPNTGGAKP</sequence>
<dbReference type="Proteomes" id="UP000832011">
    <property type="component" value="Chromosome"/>
</dbReference>
<name>A0ABY4E428_9NEIS</name>
<protein>
    <submittedName>
        <fullName evidence="2">Phage holin family protein</fullName>
    </submittedName>
</protein>
<keyword evidence="3" id="KW-1185">Reference proteome</keyword>
<proteinExistence type="predicted"/>
<accession>A0ABY4E428</accession>
<feature type="transmembrane region" description="Helical" evidence="1">
    <location>
        <begin position="87"/>
        <end position="105"/>
    </location>
</feature>
<gene>
    <name evidence="2" type="ORF">LVJ82_04530</name>
</gene>